<dbReference type="EMBL" id="MCFH01000016">
    <property type="protein sequence ID" value="ORX52175.1"/>
    <property type="molecule type" value="Genomic_DNA"/>
</dbReference>
<feature type="compositionally biased region" description="Basic residues" evidence="1">
    <location>
        <begin position="15"/>
        <end position="26"/>
    </location>
</feature>
<sequence>MNQDQKFDYQNGNHSKSKKNKTKHNRNSNNSTSTSTTTTTTNSNSNNHNNNGFSSNIPSTFNIDNIVNNGNVNNIVNTNLGSNINTNNSFNINTNTNNNNHNNNTNISINKLVNIINTDIDTKTTMNKKNNIDNLLFKKDYNNNEMNDSFSINPNNNNNNTICNSKNNNNNDIKKSNFKPSLINDDYDKDPFLNITDNKQVYYEIIKRISYDNNFFNRKYNFLKIKCKDNITMTVFDMYQLVMLSLDDFPKKKNWTKFSLITSAQRICLNREYVMHIIKNPNKIKKYPIAKSVAIASKTADDCTIGLLLLMEASRENNNHPVRFSYCKSWVFYQCCIVYIIRYVATQESKYIKFYSKESLKYSNFSSFPQETLAPCYFYLNLLKQMRSYFPQVQNIIYEIKLLINQAIKAIREKTFDIVINEILFNNV</sequence>
<reference evidence="2 3" key="2">
    <citation type="submission" date="2016-08" db="EMBL/GenBank/DDBJ databases">
        <title>Pervasive Adenine N6-methylation of Active Genes in Fungi.</title>
        <authorList>
            <consortium name="DOE Joint Genome Institute"/>
            <person name="Mondo S.J."/>
            <person name="Dannebaum R.O."/>
            <person name="Kuo R.C."/>
            <person name="Labutti K."/>
            <person name="Haridas S."/>
            <person name="Kuo A."/>
            <person name="Salamov A."/>
            <person name="Ahrendt S.R."/>
            <person name="Lipzen A."/>
            <person name="Sullivan W."/>
            <person name="Andreopoulos W.B."/>
            <person name="Clum A."/>
            <person name="Lindquist E."/>
            <person name="Daum C."/>
            <person name="Ramamoorthy G.K."/>
            <person name="Gryganskyi A."/>
            <person name="Culley D."/>
            <person name="Magnuson J.K."/>
            <person name="James T.Y."/>
            <person name="O'Malley M.A."/>
            <person name="Stajich J.E."/>
            <person name="Spatafora J.W."/>
            <person name="Visel A."/>
            <person name="Grigoriev I.V."/>
        </authorList>
    </citation>
    <scope>NUCLEOTIDE SEQUENCE [LARGE SCALE GENOMIC DNA]</scope>
    <source>
        <strain evidence="3">finn</strain>
    </source>
</reference>
<dbReference type="AlphaFoldDB" id="A0A1Y1VCW6"/>
<evidence type="ECO:0000313" key="3">
    <source>
        <dbReference type="Proteomes" id="UP000193719"/>
    </source>
</evidence>
<proteinExistence type="predicted"/>
<protein>
    <submittedName>
        <fullName evidence="2">Uncharacterized protein</fullName>
    </submittedName>
</protein>
<dbReference type="Proteomes" id="UP000193719">
    <property type="component" value="Unassembled WGS sequence"/>
</dbReference>
<feature type="compositionally biased region" description="Polar residues" evidence="1">
    <location>
        <begin position="1"/>
        <end position="10"/>
    </location>
</feature>
<reference evidence="2 3" key="1">
    <citation type="submission" date="2016-08" db="EMBL/GenBank/DDBJ databases">
        <title>Genomes of anaerobic fungi encode conserved fungal cellulosomes for biomass hydrolysis.</title>
        <authorList>
            <consortium name="DOE Joint Genome Institute"/>
            <person name="Haitjema C.H."/>
            <person name="Gilmore S.P."/>
            <person name="Henske J.K."/>
            <person name="Solomon K.V."/>
            <person name="De Groot R."/>
            <person name="Kuo A."/>
            <person name="Mondo S.J."/>
            <person name="Salamov A.A."/>
            <person name="Labutti K."/>
            <person name="Zhao Z."/>
            <person name="Chiniquy J."/>
            <person name="Barry K."/>
            <person name="Brewer H.M."/>
            <person name="Purvine S.O."/>
            <person name="Wright A.T."/>
            <person name="Boxma B."/>
            <person name="Van Alen T."/>
            <person name="Hackstein J.H."/>
            <person name="Baker S.E."/>
            <person name="Grigoriev I.V."/>
            <person name="O'Malley M.A."/>
        </authorList>
    </citation>
    <scope>NUCLEOTIDE SEQUENCE [LARGE SCALE GENOMIC DNA]</scope>
    <source>
        <strain evidence="3">finn</strain>
    </source>
</reference>
<evidence type="ECO:0000256" key="1">
    <source>
        <dbReference type="SAM" id="MobiDB-lite"/>
    </source>
</evidence>
<organism evidence="2 3">
    <name type="scientific">Piromyces finnis</name>
    <dbReference type="NCBI Taxonomy" id="1754191"/>
    <lineage>
        <taxon>Eukaryota</taxon>
        <taxon>Fungi</taxon>
        <taxon>Fungi incertae sedis</taxon>
        <taxon>Chytridiomycota</taxon>
        <taxon>Chytridiomycota incertae sedis</taxon>
        <taxon>Neocallimastigomycetes</taxon>
        <taxon>Neocallimastigales</taxon>
        <taxon>Neocallimastigaceae</taxon>
        <taxon>Piromyces</taxon>
    </lineage>
</organism>
<gene>
    <name evidence="2" type="ORF">BCR36DRAFT_286915</name>
</gene>
<comment type="caution">
    <text evidence="2">The sequence shown here is derived from an EMBL/GenBank/DDBJ whole genome shotgun (WGS) entry which is preliminary data.</text>
</comment>
<name>A0A1Y1VCW6_9FUNG</name>
<accession>A0A1Y1VCW6</accession>
<feature type="compositionally biased region" description="Low complexity" evidence="1">
    <location>
        <begin position="27"/>
        <end position="53"/>
    </location>
</feature>
<keyword evidence="3" id="KW-1185">Reference proteome</keyword>
<dbReference type="OrthoDB" id="10455542at2759"/>
<evidence type="ECO:0000313" key="2">
    <source>
        <dbReference type="EMBL" id="ORX52175.1"/>
    </source>
</evidence>
<dbReference type="STRING" id="1754191.A0A1Y1VCW6"/>
<feature type="region of interest" description="Disordered" evidence="1">
    <location>
        <begin position="1"/>
        <end position="53"/>
    </location>
</feature>